<evidence type="ECO:0000313" key="3">
    <source>
        <dbReference type="Proteomes" id="UP000799536"/>
    </source>
</evidence>
<protein>
    <submittedName>
        <fullName evidence="2">PLP-dependent transferase</fullName>
    </submittedName>
</protein>
<dbReference type="Gene3D" id="3.40.640.10">
    <property type="entry name" value="Type I PLP-dependent aspartate aminotransferase-like (Major domain)"/>
    <property type="match status" value="1"/>
</dbReference>
<keyword evidence="2" id="KW-0808">Transferase</keyword>
<sequence>MLHSTISSPGLSHGFSKRDCLLYNNRIDRMRGNEYPMLRGKTYLDHAGTTLPAKSLITAFSEQMQTHLLGNPHSSSSSEPSISHRIVEETRLQVLQLFKANPDHFDLVFVANATAGIKLVVEAFNGCPEGYEYYYHRDSHTSLVGPRELACKSHCFLSDDEVEEWMKSGGSHTPPLEKVENGLRLFAYPAQSNMNGRRLPLSWCSSFRSSSDNPQTFTLLDVAALASTTLLDLSDHINAPDFTVLSFYKIFGFPNLGGLIVRKSAGHVFDHRRYFGGGTTEMTTCSGQPWVERKKSSLHERLEDGTGATHSIVALNCAIGVHARLFGFEEASVHARWLAHCLYEKLVSMKHANGRLVCRIYKDPTSTYTDAKTQGPTVAFNICKSDGTWVSSSKVGAMAEKWNLLVRTGSMCNPAGMAHALAVTHEDIRTAYDSGFRCGQADDVRNGVPMGIVRVSFGAMSVLKDVEAFLMFVEECFVESKKDSVFGSEDKFRNSEQSAMPSPSIGKLSALKSRRKRWWSKILRMCLPLRE</sequence>
<dbReference type="SUPFAM" id="SSF53383">
    <property type="entry name" value="PLP-dependent transferases"/>
    <property type="match status" value="1"/>
</dbReference>
<feature type="domain" description="Aminotransferase class V" evidence="1">
    <location>
        <begin position="42"/>
        <end position="469"/>
    </location>
</feature>
<dbReference type="EMBL" id="ML994130">
    <property type="protein sequence ID" value="KAF2198625.1"/>
    <property type="molecule type" value="Genomic_DNA"/>
</dbReference>
<dbReference type="GO" id="GO:0008265">
    <property type="term" value="F:molybdenum cofactor sulfurtransferase activity"/>
    <property type="evidence" value="ECO:0007669"/>
    <property type="project" value="TreeGrafter"/>
</dbReference>
<reference evidence="2" key="1">
    <citation type="journal article" date="2020" name="Stud. Mycol.">
        <title>101 Dothideomycetes genomes: a test case for predicting lifestyles and emergence of pathogens.</title>
        <authorList>
            <person name="Haridas S."/>
            <person name="Albert R."/>
            <person name="Binder M."/>
            <person name="Bloem J."/>
            <person name="Labutti K."/>
            <person name="Salamov A."/>
            <person name="Andreopoulos B."/>
            <person name="Baker S."/>
            <person name="Barry K."/>
            <person name="Bills G."/>
            <person name="Bluhm B."/>
            <person name="Cannon C."/>
            <person name="Castanera R."/>
            <person name="Culley D."/>
            <person name="Daum C."/>
            <person name="Ezra D."/>
            <person name="Gonzalez J."/>
            <person name="Henrissat B."/>
            <person name="Kuo A."/>
            <person name="Liang C."/>
            <person name="Lipzen A."/>
            <person name="Lutzoni F."/>
            <person name="Magnuson J."/>
            <person name="Mondo S."/>
            <person name="Nolan M."/>
            <person name="Ohm R."/>
            <person name="Pangilinan J."/>
            <person name="Park H.-J."/>
            <person name="Ramirez L."/>
            <person name="Alfaro M."/>
            <person name="Sun H."/>
            <person name="Tritt A."/>
            <person name="Yoshinaga Y."/>
            <person name="Zwiers L.-H."/>
            <person name="Turgeon B."/>
            <person name="Goodwin S."/>
            <person name="Spatafora J."/>
            <person name="Crous P."/>
            <person name="Grigoriev I."/>
        </authorList>
    </citation>
    <scope>NUCLEOTIDE SEQUENCE</scope>
    <source>
        <strain evidence="2">ATCC 74209</strain>
    </source>
</reference>
<dbReference type="OrthoDB" id="10264306at2759"/>
<comment type="caution">
    <text evidence="2">The sequence shown here is derived from an EMBL/GenBank/DDBJ whole genome shotgun (WGS) entry which is preliminary data.</text>
</comment>
<dbReference type="PANTHER" id="PTHR14237:SF80">
    <property type="entry name" value="MOLYBDENUM COFACTOR SULFURASE"/>
    <property type="match status" value="1"/>
</dbReference>
<dbReference type="InterPro" id="IPR000192">
    <property type="entry name" value="Aminotrans_V_dom"/>
</dbReference>
<evidence type="ECO:0000313" key="2">
    <source>
        <dbReference type="EMBL" id="KAF2198625.1"/>
    </source>
</evidence>
<dbReference type="PANTHER" id="PTHR14237">
    <property type="entry name" value="MOLYBDOPTERIN COFACTOR SULFURASE MOSC"/>
    <property type="match status" value="1"/>
</dbReference>
<dbReference type="Gene3D" id="3.90.1150.10">
    <property type="entry name" value="Aspartate Aminotransferase, domain 1"/>
    <property type="match status" value="1"/>
</dbReference>
<organism evidence="2 3">
    <name type="scientific">Delitschia confertaspora ATCC 74209</name>
    <dbReference type="NCBI Taxonomy" id="1513339"/>
    <lineage>
        <taxon>Eukaryota</taxon>
        <taxon>Fungi</taxon>
        <taxon>Dikarya</taxon>
        <taxon>Ascomycota</taxon>
        <taxon>Pezizomycotina</taxon>
        <taxon>Dothideomycetes</taxon>
        <taxon>Pleosporomycetidae</taxon>
        <taxon>Pleosporales</taxon>
        <taxon>Delitschiaceae</taxon>
        <taxon>Delitschia</taxon>
    </lineage>
</organism>
<dbReference type="Pfam" id="PF00266">
    <property type="entry name" value="Aminotran_5"/>
    <property type="match status" value="1"/>
</dbReference>
<dbReference type="InterPro" id="IPR015424">
    <property type="entry name" value="PyrdxlP-dep_Trfase"/>
</dbReference>
<dbReference type="InterPro" id="IPR015421">
    <property type="entry name" value="PyrdxlP-dep_Trfase_major"/>
</dbReference>
<gene>
    <name evidence="2" type="ORF">GQ43DRAFT_150049</name>
</gene>
<dbReference type="Proteomes" id="UP000799536">
    <property type="component" value="Unassembled WGS sequence"/>
</dbReference>
<name>A0A9P4JG74_9PLEO</name>
<evidence type="ECO:0000259" key="1">
    <source>
        <dbReference type="Pfam" id="PF00266"/>
    </source>
</evidence>
<dbReference type="AlphaFoldDB" id="A0A9P4JG74"/>
<proteinExistence type="predicted"/>
<dbReference type="InterPro" id="IPR015422">
    <property type="entry name" value="PyrdxlP-dep_Trfase_small"/>
</dbReference>
<accession>A0A9P4JG74</accession>
<dbReference type="GO" id="GO:0043545">
    <property type="term" value="P:molybdopterin cofactor metabolic process"/>
    <property type="evidence" value="ECO:0007669"/>
    <property type="project" value="TreeGrafter"/>
</dbReference>
<keyword evidence="3" id="KW-1185">Reference proteome</keyword>